<evidence type="ECO:0000256" key="1">
    <source>
        <dbReference type="ARBA" id="ARBA00022729"/>
    </source>
</evidence>
<keyword evidence="3" id="KW-1133">Transmembrane helix</keyword>
<dbReference type="InterPro" id="IPR031424">
    <property type="entry name" value="QVR-like"/>
</dbReference>
<evidence type="ECO:0000256" key="3">
    <source>
        <dbReference type="SAM" id="Phobius"/>
    </source>
</evidence>
<organism evidence="5 6">
    <name type="scientific">Priapulus caudatus</name>
    <name type="common">Priapulid worm</name>
    <dbReference type="NCBI Taxonomy" id="37621"/>
    <lineage>
        <taxon>Eukaryota</taxon>
        <taxon>Metazoa</taxon>
        <taxon>Ecdysozoa</taxon>
        <taxon>Scalidophora</taxon>
        <taxon>Priapulida</taxon>
        <taxon>Priapulimorpha</taxon>
        <taxon>Priapulimorphida</taxon>
        <taxon>Priapulidae</taxon>
        <taxon>Priapulus</taxon>
    </lineage>
</organism>
<name>A0ABM1E377_PRICU</name>
<dbReference type="CDD" id="cd00117">
    <property type="entry name" value="TFP"/>
    <property type="match status" value="1"/>
</dbReference>
<dbReference type="Pfam" id="PF17064">
    <property type="entry name" value="QVR"/>
    <property type="match status" value="1"/>
</dbReference>
<keyword evidence="3" id="KW-0472">Membrane</keyword>
<sequence>MDMKMRMYLIACLLLVLMANTASSLRCYTCTQSTQGAWNVSICQSDPAEVVTESPITDCANSTFCYTLLQMEDGLVTSFERGCGVENMSNKSEECIESKSGIRCDCATQCETDECNDDAGIPAGYTSPCLKPRSQRIMHAEQPHLQGIEGKDVEVNPYITIIVLVAGVVGGLTVVICVIIFCKYCITNKNVLKR</sequence>
<keyword evidence="3" id="KW-0812">Transmembrane</keyword>
<keyword evidence="1 4" id="KW-0732">Signal</keyword>
<reference evidence="6" key="1">
    <citation type="submission" date="2025-08" db="UniProtKB">
        <authorList>
            <consortium name="RefSeq"/>
        </authorList>
    </citation>
    <scope>IDENTIFICATION</scope>
</reference>
<protein>
    <submittedName>
        <fullName evidence="6">Uncharacterized protein LOC106808435</fullName>
    </submittedName>
</protein>
<proteinExistence type="predicted"/>
<evidence type="ECO:0000256" key="2">
    <source>
        <dbReference type="ARBA" id="ARBA00023180"/>
    </source>
</evidence>
<feature type="transmembrane region" description="Helical" evidence="3">
    <location>
        <begin position="158"/>
        <end position="186"/>
    </location>
</feature>
<feature type="signal peptide" evidence="4">
    <location>
        <begin position="1"/>
        <end position="24"/>
    </location>
</feature>
<dbReference type="GeneID" id="106808435"/>
<evidence type="ECO:0000313" key="6">
    <source>
        <dbReference type="RefSeq" id="XP_014666648.1"/>
    </source>
</evidence>
<keyword evidence="5" id="KW-1185">Reference proteome</keyword>
<evidence type="ECO:0000313" key="5">
    <source>
        <dbReference type="Proteomes" id="UP000695022"/>
    </source>
</evidence>
<gene>
    <name evidence="6" type="primary">LOC106808435</name>
</gene>
<dbReference type="Proteomes" id="UP000695022">
    <property type="component" value="Unplaced"/>
</dbReference>
<dbReference type="RefSeq" id="XP_014666648.1">
    <property type="nucleotide sequence ID" value="XM_014811162.1"/>
</dbReference>
<feature type="chain" id="PRO_5045192673" evidence="4">
    <location>
        <begin position="25"/>
        <end position="194"/>
    </location>
</feature>
<keyword evidence="2" id="KW-0325">Glycoprotein</keyword>
<accession>A0ABM1E377</accession>
<evidence type="ECO:0000256" key="4">
    <source>
        <dbReference type="SAM" id="SignalP"/>
    </source>
</evidence>